<evidence type="ECO:0008006" key="7">
    <source>
        <dbReference type="Google" id="ProtNLM"/>
    </source>
</evidence>
<sequence length="296" mass="32888">MFTSHHLPPLLECAGIFNKKGPIVRRSLFILTLFAAVLATGCSSTDYNPTTYDYFISQEDIQQKPIKKVILATVNVSGEPTRSVLRDSVDKVDGMIKDYLEANGISLAPTHLFNNAWQQALLTYGNFYDPTTGKVDREGWQKVMATTLQSLQGQKDIDAVIFTDLIEHDVQHSPSMKHYARWYGISREPATEGASSSVSTEFNWSQIIKGASLAITIYSTEGKPLFSSRGGIDTLHSIDSRKSDKGFVRRKKILSRSSNIEEGIELAFHPLITMKNYPGKKPPENTPEAEGNQASQ</sequence>
<feature type="region of interest" description="Disordered" evidence="1">
    <location>
        <begin position="275"/>
        <end position="296"/>
    </location>
</feature>
<accession>A0A5S9NBQ6</accession>
<evidence type="ECO:0000313" key="2">
    <source>
        <dbReference type="EMBL" id="CAA0087634.1"/>
    </source>
</evidence>
<evidence type="ECO:0000313" key="5">
    <source>
        <dbReference type="Proteomes" id="UP000435877"/>
    </source>
</evidence>
<evidence type="ECO:0000256" key="1">
    <source>
        <dbReference type="SAM" id="MobiDB-lite"/>
    </source>
</evidence>
<dbReference type="AlphaFoldDB" id="A0A5S9NBQ6"/>
<dbReference type="EMBL" id="CACSIM010000007">
    <property type="protein sequence ID" value="CAA0120089.1"/>
    <property type="molecule type" value="Genomic_DNA"/>
</dbReference>
<protein>
    <recommendedName>
        <fullName evidence="7">Lipoprotein</fullName>
    </recommendedName>
</protein>
<gene>
    <name evidence="2" type="ORF">IHBHHGIJ_01364</name>
    <name evidence="3" type="ORF">KFEGEMFD_03104</name>
    <name evidence="4" type="ORF">KFEGEMFD_03663</name>
</gene>
<name>A0A5S9NBQ6_9GAMM</name>
<dbReference type="EMBL" id="CACSIK010000001">
    <property type="protein sequence ID" value="CAA0087634.1"/>
    <property type="molecule type" value="Genomic_DNA"/>
</dbReference>
<evidence type="ECO:0000313" key="3">
    <source>
        <dbReference type="EMBL" id="CAA0115247.1"/>
    </source>
</evidence>
<dbReference type="Proteomes" id="UP000435877">
    <property type="component" value="Unassembled WGS sequence"/>
</dbReference>
<evidence type="ECO:0000313" key="6">
    <source>
        <dbReference type="Proteomes" id="UP000439591"/>
    </source>
</evidence>
<organism evidence="2 5">
    <name type="scientific">Zhongshania aliphaticivorans</name>
    <dbReference type="NCBI Taxonomy" id="1470434"/>
    <lineage>
        <taxon>Bacteria</taxon>
        <taxon>Pseudomonadati</taxon>
        <taxon>Pseudomonadota</taxon>
        <taxon>Gammaproteobacteria</taxon>
        <taxon>Cellvibrionales</taxon>
        <taxon>Spongiibacteraceae</taxon>
        <taxon>Zhongshania</taxon>
    </lineage>
</organism>
<evidence type="ECO:0000313" key="4">
    <source>
        <dbReference type="EMBL" id="CAA0120089.1"/>
    </source>
</evidence>
<dbReference type="Proteomes" id="UP000439591">
    <property type="component" value="Unassembled WGS sequence"/>
</dbReference>
<dbReference type="EMBL" id="CACSIM010000005">
    <property type="protein sequence ID" value="CAA0115247.1"/>
    <property type="molecule type" value="Genomic_DNA"/>
</dbReference>
<proteinExistence type="predicted"/>
<reference evidence="5 6" key="1">
    <citation type="submission" date="2019-11" db="EMBL/GenBank/DDBJ databases">
        <authorList>
            <person name="Holert J."/>
        </authorList>
    </citation>
    <scope>NUCLEOTIDE SEQUENCE [LARGE SCALE GENOMIC DNA]</scope>
    <source>
        <strain evidence="3">BC3_2A</strain>
        <strain evidence="2">SB11_1A</strain>
    </source>
</reference>
<keyword evidence="5" id="KW-1185">Reference proteome</keyword>